<proteinExistence type="predicted"/>
<dbReference type="RefSeq" id="WP_072985697.1">
    <property type="nucleotide sequence ID" value="NZ_FQZB01000005.1"/>
</dbReference>
<name>A0A1M6FHP6_9CLOT</name>
<evidence type="ECO:0000313" key="3">
    <source>
        <dbReference type="Proteomes" id="UP000184310"/>
    </source>
</evidence>
<sequence>MQIFWVIASIVIFVVLVFQVFQLLNKHIFNRIRINKWILLAISLGLLVFQFVYKPTNYWERYALSAVIVIFFLWFLEIKQFGNPKQEQKVVIKSKAKPNRIKNINKNKKAP</sequence>
<protein>
    <submittedName>
        <fullName evidence="2">Uncharacterized protein</fullName>
    </submittedName>
</protein>
<reference evidence="2 3" key="1">
    <citation type="submission" date="2016-11" db="EMBL/GenBank/DDBJ databases">
        <authorList>
            <person name="Jaros S."/>
            <person name="Januszkiewicz K."/>
            <person name="Wedrychowicz H."/>
        </authorList>
    </citation>
    <scope>NUCLEOTIDE SEQUENCE [LARGE SCALE GENOMIC DNA]</scope>
    <source>
        <strain evidence="2 3">DSM 21758</strain>
    </source>
</reference>
<dbReference type="Proteomes" id="UP000184310">
    <property type="component" value="Unassembled WGS sequence"/>
</dbReference>
<accession>A0A1M6FHP6</accession>
<keyword evidence="1" id="KW-0472">Membrane</keyword>
<dbReference type="EMBL" id="FQZB01000005">
    <property type="protein sequence ID" value="SHI97112.1"/>
    <property type="molecule type" value="Genomic_DNA"/>
</dbReference>
<feature type="transmembrane region" description="Helical" evidence="1">
    <location>
        <begin position="59"/>
        <end position="76"/>
    </location>
</feature>
<gene>
    <name evidence="2" type="ORF">SAMN02745163_01138</name>
</gene>
<dbReference type="STRING" id="1121302.SAMN02745163_01138"/>
<evidence type="ECO:0000256" key="1">
    <source>
        <dbReference type="SAM" id="Phobius"/>
    </source>
</evidence>
<dbReference type="AlphaFoldDB" id="A0A1M6FHP6"/>
<feature type="transmembrane region" description="Helical" evidence="1">
    <location>
        <begin position="6"/>
        <end position="25"/>
    </location>
</feature>
<organism evidence="2 3">
    <name type="scientific">Clostridium cavendishii DSM 21758</name>
    <dbReference type="NCBI Taxonomy" id="1121302"/>
    <lineage>
        <taxon>Bacteria</taxon>
        <taxon>Bacillati</taxon>
        <taxon>Bacillota</taxon>
        <taxon>Clostridia</taxon>
        <taxon>Eubacteriales</taxon>
        <taxon>Clostridiaceae</taxon>
        <taxon>Clostridium</taxon>
    </lineage>
</organism>
<feature type="transmembrane region" description="Helical" evidence="1">
    <location>
        <begin position="37"/>
        <end position="53"/>
    </location>
</feature>
<evidence type="ECO:0000313" key="2">
    <source>
        <dbReference type="EMBL" id="SHI97112.1"/>
    </source>
</evidence>
<keyword evidence="1" id="KW-0812">Transmembrane</keyword>
<keyword evidence="3" id="KW-1185">Reference proteome</keyword>
<keyword evidence="1" id="KW-1133">Transmembrane helix</keyword>